<evidence type="ECO:0000256" key="2">
    <source>
        <dbReference type="ARBA" id="ARBA00023015"/>
    </source>
</evidence>
<dbReference type="PROSITE" id="PS00356">
    <property type="entry name" value="HTH_LACI_1"/>
    <property type="match status" value="1"/>
</dbReference>
<dbReference type="Proteomes" id="UP000199074">
    <property type="component" value="Unassembled WGS sequence"/>
</dbReference>
<evidence type="ECO:0000313" key="7">
    <source>
        <dbReference type="Proteomes" id="UP000199074"/>
    </source>
</evidence>
<accession>A0A1I7N2F9</accession>
<dbReference type="SMART" id="SM00354">
    <property type="entry name" value="HTH_LACI"/>
    <property type="match status" value="1"/>
</dbReference>
<evidence type="ECO:0000256" key="1">
    <source>
        <dbReference type="ARBA" id="ARBA00022491"/>
    </source>
</evidence>
<dbReference type="RefSeq" id="WP_139232463.1">
    <property type="nucleotide sequence ID" value="NZ_FPCK01000001.1"/>
</dbReference>
<dbReference type="OrthoDB" id="9798934at2"/>
<evidence type="ECO:0000313" key="6">
    <source>
        <dbReference type="EMBL" id="SFV28828.1"/>
    </source>
</evidence>
<name>A0A1I7N2F9_9HYPH</name>
<organism evidence="6 7">
    <name type="scientific">Devosia crocina</name>
    <dbReference type="NCBI Taxonomy" id="429728"/>
    <lineage>
        <taxon>Bacteria</taxon>
        <taxon>Pseudomonadati</taxon>
        <taxon>Pseudomonadota</taxon>
        <taxon>Alphaproteobacteria</taxon>
        <taxon>Hyphomicrobiales</taxon>
        <taxon>Devosiaceae</taxon>
        <taxon>Devosia</taxon>
    </lineage>
</organism>
<dbReference type="EMBL" id="FPCK01000001">
    <property type="protein sequence ID" value="SFV28828.1"/>
    <property type="molecule type" value="Genomic_DNA"/>
</dbReference>
<reference evidence="6 7" key="1">
    <citation type="submission" date="2016-10" db="EMBL/GenBank/DDBJ databases">
        <authorList>
            <person name="de Groot N.N."/>
        </authorList>
    </citation>
    <scope>NUCLEOTIDE SEQUENCE [LARGE SCALE GENOMIC DNA]</scope>
    <source>
        <strain evidence="6 7">IPL20</strain>
    </source>
</reference>
<dbReference type="PANTHER" id="PTHR30146:SF148">
    <property type="entry name" value="HTH-TYPE TRANSCRIPTIONAL REPRESSOR PURR-RELATED"/>
    <property type="match status" value="1"/>
</dbReference>
<dbReference type="SUPFAM" id="SSF47413">
    <property type="entry name" value="lambda repressor-like DNA-binding domains"/>
    <property type="match status" value="1"/>
</dbReference>
<keyword evidence="2" id="KW-0805">Transcription regulation</keyword>
<feature type="domain" description="HTH lacI-type" evidence="5">
    <location>
        <begin position="5"/>
        <end position="61"/>
    </location>
</feature>
<gene>
    <name evidence="6" type="ORF">SAMN05216456_0609</name>
</gene>
<dbReference type="InterPro" id="IPR046335">
    <property type="entry name" value="LacI/GalR-like_sensor"/>
</dbReference>
<keyword evidence="3" id="KW-0238">DNA-binding</keyword>
<sequence>MKKRVKMVDIARAAEVSRTSVSLILNKVPGVRIAEATRQRVLQVARELGYTPGPLLSDLEPARTRVFGVLINEISSAYPVDLIYGLQNWADAQGVQVLIQVSDGAADREVAALELFDRVGVTGIVYASTFSAIVSPPALLARFRHVLLNCRREDRTGFSILPAERHGGALATHHLVEIGCQKIATITGDPWQFASRERLAGYHRTLNKAGLVALSGYEQSSDWGHRSGYEAALQLFALPNPPDGIFCQNDIVARGALEAAREQGVNVPGDVAIIGYDDREFARDLGISSVTLPYLEMAERAFAALTSAADLVDRTIFVSGKLMERASTARNQAQSA</sequence>
<dbReference type="PANTHER" id="PTHR30146">
    <property type="entry name" value="LACI-RELATED TRANSCRIPTIONAL REPRESSOR"/>
    <property type="match status" value="1"/>
</dbReference>
<evidence type="ECO:0000256" key="3">
    <source>
        <dbReference type="ARBA" id="ARBA00023125"/>
    </source>
</evidence>
<dbReference type="InterPro" id="IPR028082">
    <property type="entry name" value="Peripla_BP_I"/>
</dbReference>
<dbReference type="CDD" id="cd01392">
    <property type="entry name" value="HTH_LacI"/>
    <property type="match status" value="1"/>
</dbReference>
<dbReference type="Pfam" id="PF13377">
    <property type="entry name" value="Peripla_BP_3"/>
    <property type="match status" value="1"/>
</dbReference>
<dbReference type="GO" id="GO:0000976">
    <property type="term" value="F:transcription cis-regulatory region binding"/>
    <property type="evidence" value="ECO:0007669"/>
    <property type="project" value="TreeGrafter"/>
</dbReference>
<dbReference type="GO" id="GO:0003700">
    <property type="term" value="F:DNA-binding transcription factor activity"/>
    <property type="evidence" value="ECO:0007669"/>
    <property type="project" value="TreeGrafter"/>
</dbReference>
<keyword evidence="7" id="KW-1185">Reference proteome</keyword>
<dbReference type="Gene3D" id="3.40.50.2300">
    <property type="match status" value="2"/>
</dbReference>
<dbReference type="InterPro" id="IPR010982">
    <property type="entry name" value="Lambda_DNA-bd_dom_sf"/>
</dbReference>
<protein>
    <submittedName>
        <fullName evidence="6">LacI family transcriptional regulator</fullName>
    </submittedName>
</protein>
<dbReference type="CDD" id="cd06288">
    <property type="entry name" value="PBP1_sucrose_transcription_regulator"/>
    <property type="match status" value="1"/>
</dbReference>
<evidence type="ECO:0000256" key="4">
    <source>
        <dbReference type="ARBA" id="ARBA00023163"/>
    </source>
</evidence>
<dbReference type="AlphaFoldDB" id="A0A1I7N2F9"/>
<dbReference type="Gene3D" id="1.10.260.40">
    <property type="entry name" value="lambda repressor-like DNA-binding domains"/>
    <property type="match status" value="1"/>
</dbReference>
<evidence type="ECO:0000259" key="5">
    <source>
        <dbReference type="PROSITE" id="PS50932"/>
    </source>
</evidence>
<dbReference type="PROSITE" id="PS50932">
    <property type="entry name" value="HTH_LACI_2"/>
    <property type="match status" value="1"/>
</dbReference>
<dbReference type="SUPFAM" id="SSF53822">
    <property type="entry name" value="Periplasmic binding protein-like I"/>
    <property type="match status" value="1"/>
</dbReference>
<dbReference type="InterPro" id="IPR000843">
    <property type="entry name" value="HTH_LacI"/>
</dbReference>
<dbReference type="Pfam" id="PF00356">
    <property type="entry name" value="LacI"/>
    <property type="match status" value="1"/>
</dbReference>
<keyword evidence="4" id="KW-0804">Transcription</keyword>
<proteinExistence type="predicted"/>
<dbReference type="STRING" id="429728.SAMN05216456_0609"/>
<keyword evidence="1" id="KW-0678">Repressor</keyword>